<dbReference type="EMBL" id="ABEU02000005">
    <property type="protein sequence ID" value="PNR53465.1"/>
    <property type="molecule type" value="Genomic_DNA"/>
</dbReference>
<dbReference type="Gramene" id="Pp3c5_2400V3.1">
    <property type="protein sequence ID" value="PAC:32955662.CDS.1"/>
    <property type="gene ID" value="Pp3c5_2400"/>
</dbReference>
<evidence type="ECO:0000313" key="2">
    <source>
        <dbReference type="EnsemblPlants" id="PAC:32955662.CDS.1"/>
    </source>
</evidence>
<gene>
    <name evidence="1" type="ORF">PHYPA_007140</name>
</gene>
<dbReference type="SUPFAM" id="SSF52058">
    <property type="entry name" value="L domain-like"/>
    <property type="match status" value="1"/>
</dbReference>
<dbReference type="Proteomes" id="UP000006727">
    <property type="component" value="Chromosome 5"/>
</dbReference>
<proteinExistence type="predicted"/>
<reference evidence="2" key="3">
    <citation type="submission" date="2020-12" db="UniProtKB">
        <authorList>
            <consortium name="EnsemblPlants"/>
        </authorList>
    </citation>
    <scope>IDENTIFICATION</scope>
</reference>
<reference evidence="1 3" key="1">
    <citation type="journal article" date="2008" name="Science">
        <title>The Physcomitrella genome reveals evolutionary insights into the conquest of land by plants.</title>
        <authorList>
            <person name="Rensing S."/>
            <person name="Lang D."/>
            <person name="Zimmer A."/>
            <person name="Terry A."/>
            <person name="Salamov A."/>
            <person name="Shapiro H."/>
            <person name="Nishiyama T."/>
            <person name="Perroud P.-F."/>
            <person name="Lindquist E."/>
            <person name="Kamisugi Y."/>
            <person name="Tanahashi T."/>
            <person name="Sakakibara K."/>
            <person name="Fujita T."/>
            <person name="Oishi K."/>
            <person name="Shin-I T."/>
            <person name="Kuroki Y."/>
            <person name="Toyoda A."/>
            <person name="Suzuki Y."/>
            <person name="Hashimoto A."/>
            <person name="Yamaguchi K."/>
            <person name="Sugano A."/>
            <person name="Kohara Y."/>
            <person name="Fujiyama A."/>
            <person name="Anterola A."/>
            <person name="Aoki S."/>
            <person name="Ashton N."/>
            <person name="Barbazuk W.B."/>
            <person name="Barker E."/>
            <person name="Bennetzen J."/>
            <person name="Bezanilla M."/>
            <person name="Blankenship R."/>
            <person name="Cho S.H."/>
            <person name="Dutcher S."/>
            <person name="Estelle M."/>
            <person name="Fawcett J.A."/>
            <person name="Gundlach H."/>
            <person name="Hanada K."/>
            <person name="Heyl A."/>
            <person name="Hicks K.A."/>
            <person name="Hugh J."/>
            <person name="Lohr M."/>
            <person name="Mayer K."/>
            <person name="Melkozernov A."/>
            <person name="Murata T."/>
            <person name="Nelson D."/>
            <person name="Pils B."/>
            <person name="Prigge M."/>
            <person name="Reiss B."/>
            <person name="Renner T."/>
            <person name="Rombauts S."/>
            <person name="Rushton P."/>
            <person name="Sanderfoot A."/>
            <person name="Schween G."/>
            <person name="Shiu S.-H."/>
            <person name="Stueber K."/>
            <person name="Theodoulou F.L."/>
            <person name="Tu H."/>
            <person name="Van de Peer Y."/>
            <person name="Verrier P.J."/>
            <person name="Waters E."/>
            <person name="Wood A."/>
            <person name="Yang L."/>
            <person name="Cove D."/>
            <person name="Cuming A."/>
            <person name="Hasebe M."/>
            <person name="Lucas S."/>
            <person name="Mishler D.B."/>
            <person name="Reski R."/>
            <person name="Grigoriev I."/>
            <person name="Quatrano R.S."/>
            <person name="Boore J.L."/>
        </authorList>
    </citation>
    <scope>NUCLEOTIDE SEQUENCE [LARGE SCALE GENOMIC DNA]</scope>
    <source>
        <strain evidence="2 3">cv. Gransden 2004</strain>
    </source>
</reference>
<accession>A0A2K1KI63</accession>
<keyword evidence="3" id="KW-1185">Reference proteome</keyword>
<dbReference type="AlphaFoldDB" id="A0A2K1KI63"/>
<organism evidence="1">
    <name type="scientific">Physcomitrium patens</name>
    <name type="common">Spreading-leaved earth moss</name>
    <name type="synonym">Physcomitrella patens</name>
    <dbReference type="NCBI Taxonomy" id="3218"/>
    <lineage>
        <taxon>Eukaryota</taxon>
        <taxon>Viridiplantae</taxon>
        <taxon>Streptophyta</taxon>
        <taxon>Embryophyta</taxon>
        <taxon>Bryophyta</taxon>
        <taxon>Bryophytina</taxon>
        <taxon>Bryopsida</taxon>
        <taxon>Funariidae</taxon>
        <taxon>Funariales</taxon>
        <taxon>Funariaceae</taxon>
        <taxon>Physcomitrium</taxon>
    </lineage>
</organism>
<evidence type="ECO:0000313" key="3">
    <source>
        <dbReference type="Proteomes" id="UP000006727"/>
    </source>
</evidence>
<dbReference type="InterPro" id="IPR032675">
    <property type="entry name" value="LRR_dom_sf"/>
</dbReference>
<dbReference type="Gene3D" id="3.80.10.10">
    <property type="entry name" value="Ribonuclease Inhibitor"/>
    <property type="match status" value="1"/>
</dbReference>
<name>A0A2K1KI63_PHYPA</name>
<sequence length="183" mass="20479">MFPTPISVPYVPNPHLRSLCSQPPSPFPMFPTPISVPYVPNPHLRSLCSQPPSPFPMFPTPISVPYVPNPHLRSLCSQPPSPFPMFPTPISVPYVPNPHLRSLCSQPPSPFPPFVPFPFQPQPRQLDELQTLNLSNNLTRIDAEVARLPMLSKLNVSNNQLNRVITPLFMNNNSLVLLDLSSY</sequence>
<evidence type="ECO:0000313" key="1">
    <source>
        <dbReference type="EMBL" id="PNR53465.1"/>
    </source>
</evidence>
<dbReference type="EnsemblPlants" id="Pp3c5_2400V3.1">
    <property type="protein sequence ID" value="PAC:32955662.CDS.1"/>
    <property type="gene ID" value="Pp3c5_2400"/>
</dbReference>
<reference evidence="1 3" key="2">
    <citation type="journal article" date="2018" name="Plant J.">
        <title>The Physcomitrella patens chromosome-scale assembly reveals moss genome structure and evolution.</title>
        <authorList>
            <person name="Lang D."/>
            <person name="Ullrich K.K."/>
            <person name="Murat F."/>
            <person name="Fuchs J."/>
            <person name="Jenkins J."/>
            <person name="Haas F.B."/>
            <person name="Piednoel M."/>
            <person name="Gundlach H."/>
            <person name="Van Bel M."/>
            <person name="Meyberg R."/>
            <person name="Vives C."/>
            <person name="Morata J."/>
            <person name="Symeonidi A."/>
            <person name="Hiss M."/>
            <person name="Muchero W."/>
            <person name="Kamisugi Y."/>
            <person name="Saleh O."/>
            <person name="Blanc G."/>
            <person name="Decker E.L."/>
            <person name="van Gessel N."/>
            <person name="Grimwood J."/>
            <person name="Hayes R.D."/>
            <person name="Graham S.W."/>
            <person name="Gunter L.E."/>
            <person name="McDaniel S.F."/>
            <person name="Hoernstein S.N.W."/>
            <person name="Larsson A."/>
            <person name="Li F.W."/>
            <person name="Perroud P.F."/>
            <person name="Phillips J."/>
            <person name="Ranjan P."/>
            <person name="Rokshar D.S."/>
            <person name="Rothfels C.J."/>
            <person name="Schneider L."/>
            <person name="Shu S."/>
            <person name="Stevenson D.W."/>
            <person name="Thummler F."/>
            <person name="Tillich M."/>
            <person name="Villarreal Aguilar J.C."/>
            <person name="Widiez T."/>
            <person name="Wong G.K."/>
            <person name="Wymore A."/>
            <person name="Zhang Y."/>
            <person name="Zimmer A.D."/>
            <person name="Quatrano R.S."/>
            <person name="Mayer K.F.X."/>
            <person name="Goodstein D."/>
            <person name="Casacuberta J.M."/>
            <person name="Vandepoele K."/>
            <person name="Reski R."/>
            <person name="Cuming A.C."/>
            <person name="Tuskan G.A."/>
            <person name="Maumus F."/>
            <person name="Salse J."/>
            <person name="Schmutz J."/>
            <person name="Rensing S.A."/>
        </authorList>
    </citation>
    <scope>NUCLEOTIDE SEQUENCE [LARGE SCALE GENOMIC DNA]</scope>
    <source>
        <strain evidence="2 3">cv. Gransden 2004</strain>
    </source>
</reference>
<protein>
    <submittedName>
        <fullName evidence="1 2">Uncharacterized protein</fullName>
    </submittedName>
</protein>
<dbReference type="InParanoid" id="A0A2K1KI63"/>